<accession>A0A9P9FIC6</accession>
<organism evidence="1 2">
    <name type="scientific">Dactylonectria estremocensis</name>
    <dbReference type="NCBI Taxonomy" id="1079267"/>
    <lineage>
        <taxon>Eukaryota</taxon>
        <taxon>Fungi</taxon>
        <taxon>Dikarya</taxon>
        <taxon>Ascomycota</taxon>
        <taxon>Pezizomycotina</taxon>
        <taxon>Sordariomycetes</taxon>
        <taxon>Hypocreomycetidae</taxon>
        <taxon>Hypocreales</taxon>
        <taxon>Nectriaceae</taxon>
        <taxon>Dactylonectria</taxon>
    </lineage>
</organism>
<evidence type="ECO:0000313" key="1">
    <source>
        <dbReference type="EMBL" id="KAH7162797.1"/>
    </source>
</evidence>
<dbReference type="Proteomes" id="UP000717696">
    <property type="component" value="Unassembled WGS sequence"/>
</dbReference>
<dbReference type="AlphaFoldDB" id="A0A9P9FIC6"/>
<name>A0A9P9FIC6_9HYPO</name>
<proteinExistence type="predicted"/>
<evidence type="ECO:0000313" key="2">
    <source>
        <dbReference type="Proteomes" id="UP000717696"/>
    </source>
</evidence>
<gene>
    <name evidence="1" type="ORF">B0J13DRAFT_20404</name>
</gene>
<keyword evidence="2" id="KW-1185">Reference proteome</keyword>
<comment type="caution">
    <text evidence="1">The sequence shown here is derived from an EMBL/GenBank/DDBJ whole genome shotgun (WGS) entry which is preliminary data.</text>
</comment>
<reference evidence="1" key="1">
    <citation type="journal article" date="2021" name="Nat. Commun.">
        <title>Genetic determinants of endophytism in the Arabidopsis root mycobiome.</title>
        <authorList>
            <person name="Mesny F."/>
            <person name="Miyauchi S."/>
            <person name="Thiergart T."/>
            <person name="Pickel B."/>
            <person name="Atanasova L."/>
            <person name="Karlsson M."/>
            <person name="Huettel B."/>
            <person name="Barry K.W."/>
            <person name="Haridas S."/>
            <person name="Chen C."/>
            <person name="Bauer D."/>
            <person name="Andreopoulos W."/>
            <person name="Pangilinan J."/>
            <person name="LaButti K."/>
            <person name="Riley R."/>
            <person name="Lipzen A."/>
            <person name="Clum A."/>
            <person name="Drula E."/>
            <person name="Henrissat B."/>
            <person name="Kohler A."/>
            <person name="Grigoriev I.V."/>
            <person name="Martin F.M."/>
            <person name="Hacquard S."/>
        </authorList>
    </citation>
    <scope>NUCLEOTIDE SEQUENCE</scope>
    <source>
        <strain evidence="1">MPI-CAGE-AT-0021</strain>
    </source>
</reference>
<dbReference type="OrthoDB" id="4851849at2759"/>
<sequence length="231" mass="26709">MLGRTRLVDPKKRPSLESIFEDAVKRLKTFPIDENTTALSDLSKSLIRLLREYGETHPGIDQTPPTTNSDLEEIVSQFYRISRIPNFETIFDRSLGSLQNRDPSIPPALLHKIRKIGSYRTLVATLINISRHYPNVRQASTLTVPLNASSFFYTKRRREDFIGVENVPQRIAKTHETTWDTNRVQSLKQKLNKRLDEFLDMLESLESHSKVHAEIQLVWHLRQHRSSTPPG</sequence>
<dbReference type="EMBL" id="JAGMUU010000001">
    <property type="protein sequence ID" value="KAH7162797.1"/>
    <property type="molecule type" value="Genomic_DNA"/>
</dbReference>
<protein>
    <submittedName>
        <fullName evidence="1">Uncharacterized protein</fullName>
    </submittedName>
</protein>